<evidence type="ECO:0000313" key="1">
    <source>
        <dbReference type="EMBL" id="OQR97191.1"/>
    </source>
</evidence>
<dbReference type="AlphaFoldDB" id="A0A1V9ZH15"/>
<organism evidence="1 2">
    <name type="scientific">Achlya hypogyna</name>
    <name type="common">Oomycete</name>
    <name type="synonym">Protoachlya hypogyna</name>
    <dbReference type="NCBI Taxonomy" id="1202772"/>
    <lineage>
        <taxon>Eukaryota</taxon>
        <taxon>Sar</taxon>
        <taxon>Stramenopiles</taxon>
        <taxon>Oomycota</taxon>
        <taxon>Saprolegniomycetes</taxon>
        <taxon>Saprolegniales</taxon>
        <taxon>Achlyaceae</taxon>
        <taxon>Achlya</taxon>
    </lineage>
</organism>
<sequence>MDAELRTKFEFLCQINELQAAMALHETLKGMGVEFQPTDREHLRFVFAVLRYKAREFTTDVASLIQECEEFHSMYDAVTTDCSAFGTKKLEHRLHITIQFIMVPLFAHAQLEDPSAAGRLVLPIDYRSLLAPYIEPQVEHKVREHATLFRRAISELSEATATPLAEKLDVLLRRYPLVVFQRNTIRFLNLVEDHVLGADAIDGTLTNTDGRTCMVPVSLLIEEGKRYENDWMALDESMVDLPGVGLYIEPTEAPAPPVKDEPAEFKQAGVATYKV</sequence>
<proteinExistence type="predicted"/>
<keyword evidence="2" id="KW-1185">Reference proteome</keyword>
<dbReference type="Proteomes" id="UP000243579">
    <property type="component" value="Unassembled WGS sequence"/>
</dbReference>
<gene>
    <name evidence="1" type="ORF">ACHHYP_12607</name>
</gene>
<evidence type="ECO:0000313" key="2">
    <source>
        <dbReference type="Proteomes" id="UP000243579"/>
    </source>
</evidence>
<dbReference type="STRING" id="1202772.A0A1V9ZH15"/>
<dbReference type="EMBL" id="JNBR01000121">
    <property type="protein sequence ID" value="OQR97191.1"/>
    <property type="molecule type" value="Genomic_DNA"/>
</dbReference>
<protein>
    <submittedName>
        <fullName evidence="1">Uncharacterized protein</fullName>
    </submittedName>
</protein>
<comment type="caution">
    <text evidence="1">The sequence shown here is derived from an EMBL/GenBank/DDBJ whole genome shotgun (WGS) entry which is preliminary data.</text>
</comment>
<name>A0A1V9ZH15_ACHHY</name>
<reference evidence="1 2" key="1">
    <citation type="journal article" date="2014" name="Genome Biol. Evol.">
        <title>The secreted proteins of Achlya hypogyna and Thraustotheca clavata identify the ancestral oomycete secretome and reveal gene acquisitions by horizontal gene transfer.</title>
        <authorList>
            <person name="Misner I."/>
            <person name="Blouin N."/>
            <person name="Leonard G."/>
            <person name="Richards T.A."/>
            <person name="Lane C.E."/>
        </authorList>
    </citation>
    <scope>NUCLEOTIDE SEQUENCE [LARGE SCALE GENOMIC DNA]</scope>
    <source>
        <strain evidence="1 2">ATCC 48635</strain>
    </source>
</reference>
<dbReference type="OrthoDB" id="68740at2759"/>
<accession>A0A1V9ZH15</accession>